<accession>A0AAV4J656</accession>
<feature type="compositionally biased region" description="Acidic residues" evidence="1">
    <location>
        <begin position="56"/>
        <end position="86"/>
    </location>
</feature>
<proteinExistence type="predicted"/>
<dbReference type="AlphaFoldDB" id="A0AAV4J656"/>
<name>A0AAV4J656_9GAST</name>
<evidence type="ECO:0000313" key="3">
    <source>
        <dbReference type="Proteomes" id="UP000762676"/>
    </source>
</evidence>
<reference evidence="2 3" key="1">
    <citation type="journal article" date="2021" name="Elife">
        <title>Chloroplast acquisition without the gene transfer in kleptoplastic sea slugs, Plakobranchus ocellatus.</title>
        <authorList>
            <person name="Maeda T."/>
            <person name="Takahashi S."/>
            <person name="Yoshida T."/>
            <person name="Shimamura S."/>
            <person name="Takaki Y."/>
            <person name="Nagai Y."/>
            <person name="Toyoda A."/>
            <person name="Suzuki Y."/>
            <person name="Arimoto A."/>
            <person name="Ishii H."/>
            <person name="Satoh N."/>
            <person name="Nishiyama T."/>
            <person name="Hasebe M."/>
            <person name="Maruyama T."/>
            <person name="Minagawa J."/>
            <person name="Obokata J."/>
            <person name="Shigenobu S."/>
        </authorList>
    </citation>
    <scope>NUCLEOTIDE SEQUENCE [LARGE SCALE GENOMIC DNA]</scope>
</reference>
<evidence type="ECO:0000256" key="1">
    <source>
        <dbReference type="SAM" id="MobiDB-lite"/>
    </source>
</evidence>
<dbReference type="EMBL" id="BMAT01006665">
    <property type="protein sequence ID" value="GFS17469.1"/>
    <property type="molecule type" value="Genomic_DNA"/>
</dbReference>
<sequence>MRMVKYVNNEYDRVGLQEGPLNPIFLDGEAAFVIMNLMQIELNADRSDDAYVVDDKNEEDEDDTDCGDDGFDDDGDVDDDDDDDNNDNNGSNIDLGDNIRYTLATFSAKFCFCLKHNSTMIGERHSSLHKFTESK</sequence>
<dbReference type="Proteomes" id="UP000762676">
    <property type="component" value="Unassembled WGS sequence"/>
</dbReference>
<evidence type="ECO:0000313" key="2">
    <source>
        <dbReference type="EMBL" id="GFS17469.1"/>
    </source>
</evidence>
<keyword evidence="3" id="KW-1185">Reference proteome</keyword>
<feature type="compositionally biased region" description="Low complexity" evidence="1">
    <location>
        <begin position="87"/>
        <end position="96"/>
    </location>
</feature>
<protein>
    <submittedName>
        <fullName evidence="2">Uncharacterized protein</fullName>
    </submittedName>
</protein>
<gene>
    <name evidence="2" type="ORF">ElyMa_003239500</name>
</gene>
<comment type="caution">
    <text evidence="2">The sequence shown here is derived from an EMBL/GenBank/DDBJ whole genome shotgun (WGS) entry which is preliminary data.</text>
</comment>
<feature type="region of interest" description="Disordered" evidence="1">
    <location>
        <begin position="51"/>
        <end position="96"/>
    </location>
</feature>
<organism evidence="2 3">
    <name type="scientific">Elysia marginata</name>
    <dbReference type="NCBI Taxonomy" id="1093978"/>
    <lineage>
        <taxon>Eukaryota</taxon>
        <taxon>Metazoa</taxon>
        <taxon>Spiralia</taxon>
        <taxon>Lophotrochozoa</taxon>
        <taxon>Mollusca</taxon>
        <taxon>Gastropoda</taxon>
        <taxon>Heterobranchia</taxon>
        <taxon>Euthyneura</taxon>
        <taxon>Panpulmonata</taxon>
        <taxon>Sacoglossa</taxon>
        <taxon>Placobranchoidea</taxon>
        <taxon>Plakobranchidae</taxon>
        <taxon>Elysia</taxon>
    </lineage>
</organism>